<accession>A0ACC0UY28</accession>
<proteinExistence type="predicted"/>
<organism evidence="1 2">
    <name type="scientific">Trichothecium roseum</name>
    <dbReference type="NCBI Taxonomy" id="47278"/>
    <lineage>
        <taxon>Eukaryota</taxon>
        <taxon>Fungi</taxon>
        <taxon>Dikarya</taxon>
        <taxon>Ascomycota</taxon>
        <taxon>Pezizomycotina</taxon>
        <taxon>Sordariomycetes</taxon>
        <taxon>Hypocreomycetidae</taxon>
        <taxon>Hypocreales</taxon>
        <taxon>Hypocreales incertae sedis</taxon>
        <taxon>Trichothecium</taxon>
    </lineage>
</organism>
<dbReference type="Proteomes" id="UP001163324">
    <property type="component" value="Chromosome 6"/>
</dbReference>
<dbReference type="EMBL" id="CM047945">
    <property type="protein sequence ID" value="KAI9898592.1"/>
    <property type="molecule type" value="Genomic_DNA"/>
</dbReference>
<comment type="caution">
    <text evidence="1">The sequence shown here is derived from an EMBL/GenBank/DDBJ whole genome shotgun (WGS) entry which is preliminary data.</text>
</comment>
<name>A0ACC0UY28_9HYPO</name>
<reference evidence="1" key="1">
    <citation type="submission" date="2022-10" db="EMBL/GenBank/DDBJ databases">
        <title>Complete Genome of Trichothecium roseum strain YXFP-22015, a Plant Pathogen Isolated from Citrus.</title>
        <authorList>
            <person name="Wang Y."/>
            <person name="Zhu L."/>
        </authorList>
    </citation>
    <scope>NUCLEOTIDE SEQUENCE</scope>
    <source>
        <strain evidence="1">YXFP-22015</strain>
    </source>
</reference>
<keyword evidence="2" id="KW-1185">Reference proteome</keyword>
<protein>
    <submittedName>
        <fullName evidence="1">Uncharacterized protein</fullName>
    </submittedName>
</protein>
<gene>
    <name evidence="1" type="ORF">N3K66_006952</name>
</gene>
<sequence>MGGISVRGHIRWLPDEASEPTSTMVVTGANHHFVDIRVLKPEGEKGPWPVDQEKVSLDRVEWLIAGTSSYWNIDGEDFTHGRWEHWIDSRTTDTAGAADEGINFAQPDGSTLEKGTMENPATGKDAEYEELWYAPEPRPTPTGPVKSLVLKLDRDGGKVKGLVVRLGQYCQGFLRRDQELAAERWEWTEAAGWKRMISIGDESALPCSLILGEDASYHEGDSIKVGDDYWKAIEAIGF</sequence>
<evidence type="ECO:0000313" key="2">
    <source>
        <dbReference type="Proteomes" id="UP001163324"/>
    </source>
</evidence>
<evidence type="ECO:0000313" key="1">
    <source>
        <dbReference type="EMBL" id="KAI9898592.1"/>
    </source>
</evidence>